<evidence type="ECO:0000256" key="2">
    <source>
        <dbReference type="ARBA" id="ARBA00023015"/>
    </source>
</evidence>
<keyword evidence="5" id="KW-0175">Coiled coil</keyword>
<reference evidence="7" key="1">
    <citation type="submission" date="2016-11" db="EMBL/GenBank/DDBJ databases">
        <authorList>
            <person name="Varghese N."/>
            <person name="Submissions S."/>
        </authorList>
    </citation>
    <scope>NUCLEOTIDE SEQUENCE [LARGE SCALE GENOMIC DNA]</scope>
    <source>
        <strain evidence="7">DSM 15292</strain>
    </source>
</reference>
<dbReference type="Gene3D" id="1.10.4040.10">
    <property type="entry name" value="Penicillinase repressor domain"/>
    <property type="match status" value="1"/>
</dbReference>
<dbReference type="Pfam" id="PF03965">
    <property type="entry name" value="Penicillinase_R"/>
    <property type="match status" value="1"/>
</dbReference>
<evidence type="ECO:0000313" key="6">
    <source>
        <dbReference type="EMBL" id="SIN71105.1"/>
    </source>
</evidence>
<feature type="coiled-coil region" evidence="5">
    <location>
        <begin position="103"/>
        <end position="130"/>
    </location>
</feature>
<dbReference type="InterPro" id="IPR036388">
    <property type="entry name" value="WH-like_DNA-bd_sf"/>
</dbReference>
<accession>A0A1N6DJZ1</accession>
<dbReference type="GO" id="GO:0003677">
    <property type="term" value="F:DNA binding"/>
    <property type="evidence" value="ECO:0007669"/>
    <property type="project" value="UniProtKB-KW"/>
</dbReference>
<dbReference type="Proteomes" id="UP000185221">
    <property type="component" value="Unassembled WGS sequence"/>
</dbReference>
<keyword evidence="4" id="KW-0804">Transcription</keyword>
<dbReference type="InterPro" id="IPR036390">
    <property type="entry name" value="WH_DNA-bd_sf"/>
</dbReference>
<dbReference type="InterPro" id="IPR005650">
    <property type="entry name" value="BlaI_family"/>
</dbReference>
<dbReference type="GO" id="GO:0045892">
    <property type="term" value="P:negative regulation of DNA-templated transcription"/>
    <property type="evidence" value="ECO:0007669"/>
    <property type="project" value="InterPro"/>
</dbReference>
<organism evidence="6 7">
    <name type="scientific">Algoriphagus halophilus</name>
    <dbReference type="NCBI Taxonomy" id="226505"/>
    <lineage>
        <taxon>Bacteria</taxon>
        <taxon>Pseudomonadati</taxon>
        <taxon>Bacteroidota</taxon>
        <taxon>Cytophagia</taxon>
        <taxon>Cytophagales</taxon>
        <taxon>Cyclobacteriaceae</taxon>
        <taxon>Algoriphagus</taxon>
    </lineage>
</organism>
<dbReference type="SUPFAM" id="SSF46785">
    <property type="entry name" value="Winged helix' DNA-binding domain"/>
    <property type="match status" value="1"/>
</dbReference>
<evidence type="ECO:0000256" key="5">
    <source>
        <dbReference type="SAM" id="Coils"/>
    </source>
</evidence>
<dbReference type="RefSeq" id="WP_317045226.1">
    <property type="nucleotide sequence ID" value="NZ_FSRC01000001.1"/>
</dbReference>
<keyword evidence="2" id="KW-0805">Transcription regulation</keyword>
<evidence type="ECO:0000256" key="1">
    <source>
        <dbReference type="ARBA" id="ARBA00011046"/>
    </source>
</evidence>
<name>A0A1N6DJZ1_9BACT</name>
<evidence type="ECO:0000256" key="3">
    <source>
        <dbReference type="ARBA" id="ARBA00023125"/>
    </source>
</evidence>
<evidence type="ECO:0000313" key="7">
    <source>
        <dbReference type="Proteomes" id="UP000185221"/>
    </source>
</evidence>
<dbReference type="AlphaFoldDB" id="A0A1N6DJZ1"/>
<protein>
    <submittedName>
        <fullName evidence="6">Predicted transcriptional regulator</fullName>
    </submittedName>
</protein>
<keyword evidence="3" id="KW-0238">DNA-binding</keyword>
<dbReference type="STRING" id="226505.SAMN05444394_1032"/>
<dbReference type="EMBL" id="FSRC01000001">
    <property type="protein sequence ID" value="SIN71105.1"/>
    <property type="molecule type" value="Genomic_DNA"/>
</dbReference>
<dbReference type="PIRSF" id="PIRSF019455">
    <property type="entry name" value="CopR_AtkY"/>
    <property type="match status" value="1"/>
</dbReference>
<keyword evidence="7" id="KW-1185">Reference proteome</keyword>
<comment type="similarity">
    <text evidence="1">Belongs to the BlaI transcriptional regulatory family.</text>
</comment>
<gene>
    <name evidence="6" type="ORF">SAMN05444394_1032</name>
</gene>
<proteinExistence type="inferred from homology"/>
<sequence length="130" mass="15424">MDKLIYFRFMEELTANEEQIMRIFWKLERAIVRDVLDQLPEPKPPYTTLASSIKVLEKKGYLGHKSYGKTNEYFILIPESEYRKKSFNTLLKNFFGGSVENVLSFLVKEKKVSEKELEELQKMIDGYEKK</sequence>
<evidence type="ECO:0000256" key="4">
    <source>
        <dbReference type="ARBA" id="ARBA00023163"/>
    </source>
</evidence>
<dbReference type="Gene3D" id="1.10.10.10">
    <property type="entry name" value="Winged helix-like DNA-binding domain superfamily/Winged helix DNA-binding domain"/>
    <property type="match status" value="1"/>
</dbReference>